<dbReference type="AlphaFoldDB" id="A0A3A4F0T9"/>
<gene>
    <name evidence="2" type="ORF">D3250_10355</name>
</gene>
<evidence type="ECO:0000259" key="1">
    <source>
        <dbReference type="Pfam" id="PF20114"/>
    </source>
</evidence>
<comment type="caution">
    <text evidence="2">The sequence shown here is derived from an EMBL/GenBank/DDBJ whole genome shotgun (WGS) entry which is preliminary data.</text>
</comment>
<sequence length="104" mass="12403">MRITEHVEVVVSEQGLPLHLWWRERGYDVIAEPLRWFARRRWWAEDSRAERGRAGLVSQEVWRIQIQDPLTAERITVDLGRSLAAERWRLLRIHENPQAPEAVE</sequence>
<accession>A0A3A4F0T9</accession>
<dbReference type="InterPro" id="IPR045443">
    <property type="entry name" value="DUF6504"/>
</dbReference>
<keyword evidence="3" id="KW-1185">Reference proteome</keyword>
<dbReference type="Proteomes" id="UP000266615">
    <property type="component" value="Unassembled WGS sequence"/>
</dbReference>
<organism evidence="2 3">
    <name type="scientific">Nesterenkonia natronophila</name>
    <dbReference type="NCBI Taxonomy" id="2174932"/>
    <lineage>
        <taxon>Bacteria</taxon>
        <taxon>Bacillati</taxon>
        <taxon>Actinomycetota</taxon>
        <taxon>Actinomycetes</taxon>
        <taxon>Micrococcales</taxon>
        <taxon>Micrococcaceae</taxon>
        <taxon>Nesterenkonia</taxon>
    </lineage>
</organism>
<protein>
    <recommendedName>
        <fullName evidence="1">DUF6504 domain-containing protein</fullName>
    </recommendedName>
</protein>
<feature type="domain" description="DUF6504" evidence="1">
    <location>
        <begin position="3"/>
        <end position="94"/>
    </location>
</feature>
<evidence type="ECO:0000313" key="2">
    <source>
        <dbReference type="EMBL" id="RJN31506.1"/>
    </source>
</evidence>
<dbReference type="OrthoDB" id="5190586at2"/>
<proteinExistence type="predicted"/>
<reference evidence="2 3" key="1">
    <citation type="submission" date="2018-09" db="EMBL/GenBank/DDBJ databases">
        <title>Nesterenkonia natronophila sp. nov., an alkaliphilic actinobacteriume isolated from a soda lake, and emended description of the genus Nesterenkonia.</title>
        <authorList>
            <person name="Menes R.J."/>
            <person name="Iriarte A."/>
        </authorList>
    </citation>
    <scope>NUCLEOTIDE SEQUENCE [LARGE SCALE GENOMIC DNA]</scope>
    <source>
        <strain evidence="2 3">M8</strain>
    </source>
</reference>
<dbReference type="EMBL" id="QYZP01000003">
    <property type="protein sequence ID" value="RJN31506.1"/>
    <property type="molecule type" value="Genomic_DNA"/>
</dbReference>
<dbReference type="Pfam" id="PF20114">
    <property type="entry name" value="DUF6504"/>
    <property type="match status" value="1"/>
</dbReference>
<name>A0A3A4F0T9_9MICC</name>
<evidence type="ECO:0000313" key="3">
    <source>
        <dbReference type="Proteomes" id="UP000266615"/>
    </source>
</evidence>